<dbReference type="SUPFAM" id="SSF69118">
    <property type="entry name" value="AhpD-like"/>
    <property type="match status" value="1"/>
</dbReference>
<gene>
    <name evidence="1" type="ORF">B0T24DRAFT_706856</name>
</gene>
<reference evidence="1" key="1">
    <citation type="journal article" date="2023" name="Mol. Phylogenet. Evol.">
        <title>Genome-scale phylogeny and comparative genomics of the fungal order Sordariales.</title>
        <authorList>
            <person name="Hensen N."/>
            <person name="Bonometti L."/>
            <person name="Westerberg I."/>
            <person name="Brannstrom I.O."/>
            <person name="Guillou S."/>
            <person name="Cros-Aarteil S."/>
            <person name="Calhoun S."/>
            <person name="Haridas S."/>
            <person name="Kuo A."/>
            <person name="Mondo S."/>
            <person name="Pangilinan J."/>
            <person name="Riley R."/>
            <person name="LaButti K."/>
            <person name="Andreopoulos B."/>
            <person name="Lipzen A."/>
            <person name="Chen C."/>
            <person name="Yan M."/>
            <person name="Daum C."/>
            <person name="Ng V."/>
            <person name="Clum A."/>
            <person name="Steindorff A."/>
            <person name="Ohm R.A."/>
            <person name="Martin F."/>
            <person name="Silar P."/>
            <person name="Natvig D.O."/>
            <person name="Lalanne C."/>
            <person name="Gautier V."/>
            <person name="Ament-Velasquez S.L."/>
            <person name="Kruys A."/>
            <person name="Hutchinson M.I."/>
            <person name="Powell A.J."/>
            <person name="Barry K."/>
            <person name="Miller A.N."/>
            <person name="Grigoriev I.V."/>
            <person name="Debuchy R."/>
            <person name="Gladieux P."/>
            <person name="Hiltunen Thoren M."/>
            <person name="Johannesson H."/>
        </authorList>
    </citation>
    <scope>NUCLEOTIDE SEQUENCE</scope>
    <source>
        <strain evidence="1">CBS 958.72</strain>
    </source>
</reference>
<dbReference type="EMBL" id="JAULSN010000005">
    <property type="protein sequence ID" value="KAK3371793.1"/>
    <property type="molecule type" value="Genomic_DNA"/>
</dbReference>
<proteinExistence type="predicted"/>
<reference evidence="1" key="2">
    <citation type="submission" date="2023-06" db="EMBL/GenBank/DDBJ databases">
        <authorList>
            <consortium name="Lawrence Berkeley National Laboratory"/>
            <person name="Haridas S."/>
            <person name="Hensen N."/>
            <person name="Bonometti L."/>
            <person name="Westerberg I."/>
            <person name="Brannstrom I.O."/>
            <person name="Guillou S."/>
            <person name="Cros-Aarteil S."/>
            <person name="Calhoun S."/>
            <person name="Kuo A."/>
            <person name="Mondo S."/>
            <person name="Pangilinan J."/>
            <person name="Riley R."/>
            <person name="Labutti K."/>
            <person name="Andreopoulos B."/>
            <person name="Lipzen A."/>
            <person name="Chen C."/>
            <person name="Yanf M."/>
            <person name="Daum C."/>
            <person name="Ng V."/>
            <person name="Clum A."/>
            <person name="Steindorff A."/>
            <person name="Ohm R."/>
            <person name="Martin F."/>
            <person name="Silar P."/>
            <person name="Natvig D."/>
            <person name="Lalanne C."/>
            <person name="Gautier V."/>
            <person name="Ament-Velasquez S.L."/>
            <person name="Kruys A."/>
            <person name="Hutchinson M.I."/>
            <person name="Powell A.J."/>
            <person name="Barry K."/>
            <person name="Miller A.N."/>
            <person name="Grigoriev I.V."/>
            <person name="Debuchy R."/>
            <person name="Gladieux P."/>
            <person name="Thoren M.H."/>
            <person name="Johannesson H."/>
        </authorList>
    </citation>
    <scope>NUCLEOTIDE SEQUENCE</scope>
    <source>
        <strain evidence="1">CBS 958.72</strain>
    </source>
</reference>
<evidence type="ECO:0000313" key="2">
    <source>
        <dbReference type="Proteomes" id="UP001287356"/>
    </source>
</evidence>
<dbReference type="AlphaFoldDB" id="A0AAE0K7U6"/>
<protein>
    <submittedName>
        <fullName evidence="1">Uncharacterized protein</fullName>
    </submittedName>
</protein>
<evidence type="ECO:0000313" key="1">
    <source>
        <dbReference type="EMBL" id="KAK3371793.1"/>
    </source>
</evidence>
<dbReference type="Proteomes" id="UP001287356">
    <property type="component" value="Unassembled WGS sequence"/>
</dbReference>
<sequence>MAEHLKTPESRKHLARRLREAMIKCIILSGIPKVMLAFHSLAAVEQEQDQDHSSTRTTRGGFNISTPYTVELKTQITRRAVPMRTLDSKGPTDWNLKGCLRLGFTREEVDAVQKVIERIVTHGGGKLSQIGSVWDIQDK</sequence>
<dbReference type="InterPro" id="IPR029032">
    <property type="entry name" value="AhpD-like"/>
</dbReference>
<accession>A0AAE0K7U6</accession>
<keyword evidence="2" id="KW-1185">Reference proteome</keyword>
<comment type="caution">
    <text evidence="1">The sequence shown here is derived from an EMBL/GenBank/DDBJ whole genome shotgun (WGS) entry which is preliminary data.</text>
</comment>
<organism evidence="1 2">
    <name type="scientific">Lasiosphaeria ovina</name>
    <dbReference type="NCBI Taxonomy" id="92902"/>
    <lineage>
        <taxon>Eukaryota</taxon>
        <taxon>Fungi</taxon>
        <taxon>Dikarya</taxon>
        <taxon>Ascomycota</taxon>
        <taxon>Pezizomycotina</taxon>
        <taxon>Sordariomycetes</taxon>
        <taxon>Sordariomycetidae</taxon>
        <taxon>Sordariales</taxon>
        <taxon>Lasiosphaeriaceae</taxon>
        <taxon>Lasiosphaeria</taxon>
    </lineage>
</organism>
<name>A0AAE0K7U6_9PEZI</name>